<keyword evidence="2" id="KW-1185">Reference proteome</keyword>
<evidence type="ECO:0000313" key="1">
    <source>
        <dbReference type="EMBL" id="OCH86678.1"/>
    </source>
</evidence>
<dbReference type="AlphaFoldDB" id="A0A8E2AM08"/>
<dbReference type="EMBL" id="KV722516">
    <property type="protein sequence ID" value="OCH86678.1"/>
    <property type="molecule type" value="Genomic_DNA"/>
</dbReference>
<sequence>MRVVMIRFGLTLPLVLSPPLRISLSCGLAAMSLLYITNVWRDYLTDGYDGLVRKYAQPMSGSVPQRLCRVVRSHLYRTEVNLAT</sequence>
<organism evidence="1 2">
    <name type="scientific">Obba rivulosa</name>
    <dbReference type="NCBI Taxonomy" id="1052685"/>
    <lineage>
        <taxon>Eukaryota</taxon>
        <taxon>Fungi</taxon>
        <taxon>Dikarya</taxon>
        <taxon>Basidiomycota</taxon>
        <taxon>Agaricomycotina</taxon>
        <taxon>Agaricomycetes</taxon>
        <taxon>Polyporales</taxon>
        <taxon>Gelatoporiaceae</taxon>
        <taxon>Obba</taxon>
    </lineage>
</organism>
<name>A0A8E2AM08_9APHY</name>
<evidence type="ECO:0000313" key="2">
    <source>
        <dbReference type="Proteomes" id="UP000250043"/>
    </source>
</evidence>
<gene>
    <name evidence="1" type="ORF">OBBRIDRAFT_796951</name>
</gene>
<proteinExistence type="predicted"/>
<dbReference type="Proteomes" id="UP000250043">
    <property type="component" value="Unassembled WGS sequence"/>
</dbReference>
<reference evidence="1 2" key="1">
    <citation type="submission" date="2016-07" db="EMBL/GenBank/DDBJ databases">
        <title>Draft genome of the white-rot fungus Obba rivulosa 3A-2.</title>
        <authorList>
            <consortium name="DOE Joint Genome Institute"/>
            <person name="Miettinen O."/>
            <person name="Riley R."/>
            <person name="Acob R."/>
            <person name="Barry K."/>
            <person name="Cullen D."/>
            <person name="De Vries R."/>
            <person name="Hainaut M."/>
            <person name="Hatakka A."/>
            <person name="Henrissat B."/>
            <person name="Hilden K."/>
            <person name="Kuo R."/>
            <person name="Labutti K."/>
            <person name="Lipzen A."/>
            <person name="Makela M.R."/>
            <person name="Sandor L."/>
            <person name="Spatafora J.W."/>
            <person name="Grigoriev I.V."/>
            <person name="Hibbett D.S."/>
        </authorList>
    </citation>
    <scope>NUCLEOTIDE SEQUENCE [LARGE SCALE GENOMIC DNA]</scope>
    <source>
        <strain evidence="1 2">3A-2</strain>
    </source>
</reference>
<protein>
    <submittedName>
        <fullName evidence="1">Uncharacterized protein</fullName>
    </submittedName>
</protein>
<accession>A0A8E2AM08</accession>